<dbReference type="SUPFAM" id="SSF52317">
    <property type="entry name" value="Class I glutamine amidotransferase-like"/>
    <property type="match status" value="1"/>
</dbReference>
<proteinExistence type="predicted"/>
<keyword evidence="3" id="KW-1185">Reference proteome</keyword>
<reference evidence="2 3" key="1">
    <citation type="submission" date="2019-06" db="EMBL/GenBank/DDBJ databases">
        <title>Sorghum-associated microbial communities from plants grown in Nebraska, USA.</title>
        <authorList>
            <person name="Schachtman D."/>
        </authorList>
    </citation>
    <scope>NUCLEOTIDE SEQUENCE [LARGE SCALE GENOMIC DNA]</scope>
    <source>
        <strain evidence="2 3">1209</strain>
    </source>
</reference>
<dbReference type="Gene3D" id="3.20.80.10">
    <property type="entry name" value="Regulatory factor, effector binding domain"/>
    <property type="match status" value="1"/>
</dbReference>
<dbReference type="EMBL" id="VIWO01000001">
    <property type="protein sequence ID" value="TWF45109.1"/>
    <property type="molecule type" value="Genomic_DNA"/>
</dbReference>
<dbReference type="OrthoDB" id="6003696at2"/>
<keyword evidence="2" id="KW-0645">Protease</keyword>
<dbReference type="RefSeq" id="WP_145663223.1">
    <property type="nucleotide sequence ID" value="NZ_VIWO01000001.1"/>
</dbReference>
<dbReference type="Pfam" id="PF01965">
    <property type="entry name" value="DJ-1_PfpI"/>
    <property type="match status" value="1"/>
</dbReference>
<keyword evidence="2" id="KW-0378">Hydrolase</keyword>
<evidence type="ECO:0000313" key="3">
    <source>
        <dbReference type="Proteomes" id="UP000320811"/>
    </source>
</evidence>
<comment type="caution">
    <text evidence="2">The sequence shown here is derived from an EMBL/GenBank/DDBJ whole genome shotgun (WGS) entry which is preliminary data.</text>
</comment>
<dbReference type="InterPro" id="IPR029062">
    <property type="entry name" value="Class_I_gatase-like"/>
</dbReference>
<dbReference type="InterPro" id="IPR029442">
    <property type="entry name" value="GyrI-like"/>
</dbReference>
<sequence>MKKLTNCYVFLFDGYSDWEPALTMYGIGCFTDINLVTFSLTGEAVTSGGKLPVQPQCSLEQSMAADIDLLILPGGAPMEQGANTEVLPLVQQLLAQQKTVAAICGATALLAQHGFLDNIPHTSNHPEVLKMLAPAYKGQAGYQQSAAVDGGQIITAPGTAMVAFAKAIFNHFDLLEKEQLKFWFGFFDAGNNGPEMETAASFHFFYRRYQTNLAGMMQLVRTAIKTVYEAAITSGLEVCGGAQWHYHNFDGQPDTVFTLDIGLPVTGVQPVPAPWVCETIPPFRCVSLQHHGPWEQLGDTYGKLITGLQMLGTPMTGYTREQYLRYNFEQPTQNITNVQIGIV</sequence>
<protein>
    <submittedName>
        <fullName evidence="2">Putative intracellular protease/amidase</fullName>
    </submittedName>
</protein>
<dbReference type="PANTHER" id="PTHR43130:SF3">
    <property type="entry name" value="HTH-TYPE TRANSCRIPTIONAL REGULATOR RV1931C"/>
    <property type="match status" value="1"/>
</dbReference>
<dbReference type="SMART" id="SM00871">
    <property type="entry name" value="AraC_E_bind"/>
    <property type="match status" value="1"/>
</dbReference>
<dbReference type="Pfam" id="PF06445">
    <property type="entry name" value="GyrI-like"/>
    <property type="match status" value="1"/>
</dbReference>
<gene>
    <name evidence="2" type="ORF">FHW36_1011035</name>
</gene>
<feature type="domain" description="AraC effector-binding" evidence="1">
    <location>
        <begin position="192"/>
        <end position="343"/>
    </location>
</feature>
<organism evidence="2 3">
    <name type="scientific">Chitinophaga polysaccharea</name>
    <dbReference type="NCBI Taxonomy" id="1293035"/>
    <lineage>
        <taxon>Bacteria</taxon>
        <taxon>Pseudomonadati</taxon>
        <taxon>Bacteroidota</taxon>
        <taxon>Chitinophagia</taxon>
        <taxon>Chitinophagales</taxon>
        <taxon>Chitinophagaceae</taxon>
        <taxon>Chitinophaga</taxon>
    </lineage>
</organism>
<accession>A0A561Q451</accession>
<dbReference type="GO" id="GO:0008233">
    <property type="term" value="F:peptidase activity"/>
    <property type="evidence" value="ECO:0007669"/>
    <property type="project" value="UniProtKB-KW"/>
</dbReference>
<dbReference type="SUPFAM" id="SSF55136">
    <property type="entry name" value="Probable bacterial effector-binding domain"/>
    <property type="match status" value="1"/>
</dbReference>
<name>A0A561Q451_9BACT</name>
<dbReference type="PANTHER" id="PTHR43130">
    <property type="entry name" value="ARAC-FAMILY TRANSCRIPTIONAL REGULATOR"/>
    <property type="match status" value="1"/>
</dbReference>
<dbReference type="InterPro" id="IPR010499">
    <property type="entry name" value="AraC_E-bd"/>
</dbReference>
<dbReference type="InterPro" id="IPR002818">
    <property type="entry name" value="DJ-1/PfpI"/>
</dbReference>
<evidence type="ECO:0000313" key="2">
    <source>
        <dbReference type="EMBL" id="TWF45109.1"/>
    </source>
</evidence>
<dbReference type="InterPro" id="IPR052158">
    <property type="entry name" value="INH-QAR"/>
</dbReference>
<dbReference type="AlphaFoldDB" id="A0A561Q451"/>
<dbReference type="Proteomes" id="UP000320811">
    <property type="component" value="Unassembled WGS sequence"/>
</dbReference>
<evidence type="ECO:0000259" key="1">
    <source>
        <dbReference type="SMART" id="SM00871"/>
    </source>
</evidence>
<dbReference type="GO" id="GO:0006508">
    <property type="term" value="P:proteolysis"/>
    <property type="evidence" value="ECO:0007669"/>
    <property type="project" value="UniProtKB-KW"/>
</dbReference>
<dbReference type="Gene3D" id="3.40.50.880">
    <property type="match status" value="1"/>
</dbReference>
<dbReference type="InterPro" id="IPR011256">
    <property type="entry name" value="Reg_factor_effector_dom_sf"/>
</dbReference>